<dbReference type="CDD" id="cd06267">
    <property type="entry name" value="PBP1_LacI_sugar_binding-like"/>
    <property type="match status" value="1"/>
</dbReference>
<proteinExistence type="predicted"/>
<dbReference type="InterPro" id="IPR028082">
    <property type="entry name" value="Peripla_BP_I"/>
</dbReference>
<evidence type="ECO:0000256" key="3">
    <source>
        <dbReference type="ARBA" id="ARBA00023125"/>
    </source>
</evidence>
<accession>A0AAU7DWD2</accession>
<dbReference type="Pfam" id="PF00356">
    <property type="entry name" value="LacI"/>
    <property type="match status" value="1"/>
</dbReference>
<sequence length="335" mass="36474">MKQSLEDVAKLAGVSTATVSRALRDLESVKPETKQRIRKIAAELGYVTSPFATTLATGLTRTVGILTPWVNRWFFSNVIEGAERTLRASGMDALLYTFWETDTQQRPRLDLNVLRRRVDAVLVLGLPLRASEVQDLESLGVPLVFVGTGHTKHLTVRVDDALVARLAMDHLIGLGHRNIGHLSGRIEKALSWSPPRVRRDAWRRALEDIGLEPRNSWCANGDFKRAMGRQATADLLDRAPELTAIFCSSDDMAIGAFEEIRHRGLIPGQDISVVGVDGTETGELLGVTTIAQDPVAQGEAAARCLLSHLAGQETAGEVLGDLTLIPRISTGPPVL</sequence>
<dbReference type="SUPFAM" id="SSF53822">
    <property type="entry name" value="Periplasmic binding protein-like I"/>
    <property type="match status" value="1"/>
</dbReference>
<dbReference type="InterPro" id="IPR046335">
    <property type="entry name" value="LacI/GalR-like_sensor"/>
</dbReference>
<feature type="domain" description="HTH lacI-type" evidence="5">
    <location>
        <begin position="3"/>
        <end position="57"/>
    </location>
</feature>
<dbReference type="Pfam" id="PF13377">
    <property type="entry name" value="Peripla_BP_3"/>
    <property type="match status" value="1"/>
</dbReference>
<dbReference type="PANTHER" id="PTHR30146:SF148">
    <property type="entry name" value="HTH-TYPE TRANSCRIPTIONAL REPRESSOR PURR-RELATED"/>
    <property type="match status" value="1"/>
</dbReference>
<dbReference type="AlphaFoldDB" id="A0AAU7DWD2"/>
<dbReference type="Gene3D" id="1.10.260.40">
    <property type="entry name" value="lambda repressor-like DNA-binding domains"/>
    <property type="match status" value="1"/>
</dbReference>
<dbReference type="Gene3D" id="3.40.50.2300">
    <property type="match status" value="2"/>
</dbReference>
<evidence type="ECO:0000313" key="6">
    <source>
        <dbReference type="EMBL" id="XBH21046.1"/>
    </source>
</evidence>
<dbReference type="PROSITE" id="PS50932">
    <property type="entry name" value="HTH_LACI_2"/>
    <property type="match status" value="1"/>
</dbReference>
<gene>
    <name evidence="6" type="ORF">V5R04_12610</name>
</gene>
<evidence type="ECO:0000256" key="1">
    <source>
        <dbReference type="ARBA" id="ARBA00022491"/>
    </source>
</evidence>
<dbReference type="SMART" id="SM00354">
    <property type="entry name" value="HTH_LACI"/>
    <property type="match status" value="1"/>
</dbReference>
<dbReference type="InterPro" id="IPR010982">
    <property type="entry name" value="Lambda_DNA-bd_dom_sf"/>
</dbReference>
<dbReference type="GO" id="GO:0000976">
    <property type="term" value="F:transcription cis-regulatory region binding"/>
    <property type="evidence" value="ECO:0007669"/>
    <property type="project" value="TreeGrafter"/>
</dbReference>
<dbReference type="CDD" id="cd01392">
    <property type="entry name" value="HTH_LacI"/>
    <property type="match status" value="1"/>
</dbReference>
<dbReference type="SUPFAM" id="SSF47413">
    <property type="entry name" value="lambda repressor-like DNA-binding domains"/>
    <property type="match status" value="1"/>
</dbReference>
<keyword evidence="3 6" id="KW-0238">DNA-binding</keyword>
<keyword evidence="1" id="KW-0678">Repressor</keyword>
<keyword evidence="2" id="KW-0805">Transcription regulation</keyword>
<evidence type="ECO:0000259" key="5">
    <source>
        <dbReference type="PROSITE" id="PS50932"/>
    </source>
</evidence>
<name>A0AAU7DWD2_9MICO</name>
<keyword evidence="4" id="KW-0804">Transcription</keyword>
<evidence type="ECO:0000256" key="4">
    <source>
        <dbReference type="ARBA" id="ARBA00023163"/>
    </source>
</evidence>
<dbReference type="PROSITE" id="PS00356">
    <property type="entry name" value="HTH_LACI_1"/>
    <property type="match status" value="1"/>
</dbReference>
<organism evidence="6">
    <name type="scientific">Jonesiaceae bacterium BS-20</name>
    <dbReference type="NCBI Taxonomy" id="3120821"/>
    <lineage>
        <taxon>Bacteria</taxon>
        <taxon>Bacillati</taxon>
        <taxon>Actinomycetota</taxon>
        <taxon>Actinomycetes</taxon>
        <taxon>Micrococcales</taxon>
        <taxon>Jonesiaceae</taxon>
    </lineage>
</organism>
<dbReference type="EMBL" id="CP146203">
    <property type="protein sequence ID" value="XBH21046.1"/>
    <property type="molecule type" value="Genomic_DNA"/>
</dbReference>
<dbReference type="PANTHER" id="PTHR30146">
    <property type="entry name" value="LACI-RELATED TRANSCRIPTIONAL REPRESSOR"/>
    <property type="match status" value="1"/>
</dbReference>
<evidence type="ECO:0000256" key="2">
    <source>
        <dbReference type="ARBA" id="ARBA00023015"/>
    </source>
</evidence>
<dbReference type="InterPro" id="IPR000843">
    <property type="entry name" value="HTH_LacI"/>
</dbReference>
<reference evidence="6" key="1">
    <citation type="submission" date="2024-02" db="EMBL/GenBank/DDBJ databases">
        <title>Tomenella chthoni gen. nov. sp. nov., a member of the family Jonesiaceae isolated from bat guano.</title>
        <authorList>
            <person name="Miller S.L."/>
            <person name="King J."/>
            <person name="Sankaranarayanan K."/>
            <person name="Lawson P.A."/>
        </authorList>
    </citation>
    <scope>NUCLEOTIDE SEQUENCE</scope>
    <source>
        <strain evidence="6">BS-20</strain>
    </source>
</reference>
<dbReference type="GO" id="GO:0003700">
    <property type="term" value="F:DNA-binding transcription factor activity"/>
    <property type="evidence" value="ECO:0007669"/>
    <property type="project" value="TreeGrafter"/>
</dbReference>
<protein>
    <submittedName>
        <fullName evidence="6">LacI family DNA-binding transcriptional regulator</fullName>
    </submittedName>
</protein>